<dbReference type="InterPro" id="IPR050300">
    <property type="entry name" value="GDXG_lipolytic_enzyme"/>
</dbReference>
<organism evidence="4">
    <name type="scientific">Thermosporothrix sp. COM3</name>
    <dbReference type="NCBI Taxonomy" id="2490863"/>
    <lineage>
        <taxon>Bacteria</taxon>
        <taxon>Bacillati</taxon>
        <taxon>Chloroflexota</taxon>
        <taxon>Ktedonobacteria</taxon>
        <taxon>Ktedonobacterales</taxon>
        <taxon>Thermosporotrichaceae</taxon>
        <taxon>Thermosporothrix</taxon>
    </lineage>
</organism>
<sequence length="308" mass="33548">MPVDPQVQALLDQMEALEVPPLETLPVETARAAIRTLAGERVVGRVEDREIAGPAGKIRIRIYTPEGKGPFPVLVFAHGGGWVYGSIESHDALCRELTHAANCITLSVGYRLAPEHPYPAALEDCYVATCWAEEHASSFNGDPERIAVGGDSAGGNLAAVVALMARDRSTPKLSYQLLIYPVTDHYSRSKPSYEENGEGYFVTKKHMIWCWDLYLSGKEEARQPYASPLLAQDLSGLPPALVITAEYDPLRDEGEFYAGRMQEAGVPVILKRYDGMIHGFVGMYDVLDGGKQALADLAAGLRVAFGRA</sequence>
<dbReference type="FunFam" id="3.40.50.1820:FF:000089">
    <property type="entry name" value="Alpha/beta hydrolase"/>
    <property type="match status" value="1"/>
</dbReference>
<dbReference type="EMBL" id="AP019376">
    <property type="protein sequence ID" value="BBH87331.1"/>
    <property type="molecule type" value="Genomic_DNA"/>
</dbReference>
<comment type="similarity">
    <text evidence="1">Belongs to the 'GDXG' lipolytic enzyme family.</text>
</comment>
<dbReference type="PANTHER" id="PTHR48081">
    <property type="entry name" value="AB HYDROLASE SUPERFAMILY PROTEIN C4A8.06C"/>
    <property type="match status" value="1"/>
</dbReference>
<dbReference type="Gene3D" id="3.40.50.1820">
    <property type="entry name" value="alpha/beta hydrolase"/>
    <property type="match status" value="1"/>
</dbReference>
<dbReference type="GO" id="GO:0016787">
    <property type="term" value="F:hydrolase activity"/>
    <property type="evidence" value="ECO:0007669"/>
    <property type="project" value="UniProtKB-KW"/>
</dbReference>
<feature type="domain" description="Alpha/beta hydrolase fold-3" evidence="3">
    <location>
        <begin position="74"/>
        <end position="281"/>
    </location>
</feature>
<accession>A0A455SJ37</accession>
<gene>
    <name evidence="4" type="ORF">KTC_20820</name>
</gene>
<dbReference type="SUPFAM" id="SSF53474">
    <property type="entry name" value="alpha/beta-Hydrolases"/>
    <property type="match status" value="1"/>
</dbReference>
<proteinExistence type="inferred from homology"/>
<evidence type="ECO:0000313" key="4">
    <source>
        <dbReference type="EMBL" id="BBH87331.1"/>
    </source>
</evidence>
<evidence type="ECO:0000256" key="1">
    <source>
        <dbReference type="ARBA" id="ARBA00010515"/>
    </source>
</evidence>
<dbReference type="AlphaFoldDB" id="A0A455SJ37"/>
<dbReference type="Pfam" id="PF07859">
    <property type="entry name" value="Abhydrolase_3"/>
    <property type="match status" value="1"/>
</dbReference>
<dbReference type="PANTHER" id="PTHR48081:SF8">
    <property type="entry name" value="ALPHA_BETA HYDROLASE FOLD-3 DOMAIN-CONTAINING PROTEIN-RELATED"/>
    <property type="match status" value="1"/>
</dbReference>
<protein>
    <submittedName>
        <fullName evidence="4">Putative lipase/esterase</fullName>
    </submittedName>
</protein>
<dbReference type="InterPro" id="IPR013094">
    <property type="entry name" value="AB_hydrolase_3"/>
</dbReference>
<evidence type="ECO:0000259" key="3">
    <source>
        <dbReference type="Pfam" id="PF07859"/>
    </source>
</evidence>
<dbReference type="InterPro" id="IPR029058">
    <property type="entry name" value="AB_hydrolase_fold"/>
</dbReference>
<keyword evidence="2" id="KW-0378">Hydrolase</keyword>
<evidence type="ECO:0000256" key="2">
    <source>
        <dbReference type="ARBA" id="ARBA00022801"/>
    </source>
</evidence>
<reference evidence="4" key="1">
    <citation type="submission" date="2018-12" db="EMBL/GenBank/DDBJ databases">
        <title>Novel natural products biosynthetic potential of the class Ktedonobacteria.</title>
        <authorList>
            <person name="Zheng Y."/>
            <person name="Saitou A."/>
            <person name="Wang C.M."/>
            <person name="Toyoda A."/>
            <person name="Minakuchi Y."/>
            <person name="Sekiguchi Y."/>
            <person name="Ueda K."/>
            <person name="Takano H."/>
            <person name="Sakai Y."/>
            <person name="Yokota A."/>
            <person name="Yabe S."/>
        </authorList>
    </citation>
    <scope>NUCLEOTIDE SEQUENCE</scope>
    <source>
        <strain evidence="4">COM3</strain>
    </source>
</reference>
<name>A0A455SJ37_9CHLR</name>